<evidence type="ECO:0000313" key="2">
    <source>
        <dbReference type="EMBL" id="KAF2967039.1"/>
    </source>
</evidence>
<dbReference type="AlphaFoldDB" id="A0A7C8IZ28"/>
<gene>
    <name evidence="2" type="ORF">GQX73_g6547</name>
</gene>
<protein>
    <submittedName>
        <fullName evidence="2">Uncharacterized protein</fullName>
    </submittedName>
</protein>
<feature type="region of interest" description="Disordered" evidence="1">
    <location>
        <begin position="1"/>
        <end position="42"/>
    </location>
</feature>
<accession>A0A7C8IZ28</accession>
<dbReference type="InParanoid" id="A0A7C8IZ28"/>
<sequence length="354" mass="38815">MEPVQNSPSGETASVAPSTSVNVSLRRRTRKAPDEYSTNPNTVRVRQRNAKLTPYRRDVERAKGNDLKAVSSAWKERVKSETYEAASEHMKKKILEEVEQQVMERRRLKGIDAGSKIAALNLKYKPDHPVTVPNPGPAANKRAIPLPKLAPPGYVPFPTPMIPELMNLSPSQSAPSTPVSAFAPVPAPVSTPVSSPMSSPISTPTSTLVGDETVQSISEALAGPVANGISPEISAMIETLQVQYDTEKRQRQEDNTRHEMEIKQLWAAVARMQAQLPQMVDPLGRPLGKPVSTYTFPPVRPMSPMPQPPVHTAAFDPINRFMPIRTAKPAQQFSYYGGNDIDDDGHIVGDMEDM</sequence>
<comment type="caution">
    <text evidence="2">The sequence shown here is derived from an EMBL/GenBank/DDBJ whole genome shotgun (WGS) entry which is preliminary data.</text>
</comment>
<evidence type="ECO:0000313" key="3">
    <source>
        <dbReference type="Proteomes" id="UP000481858"/>
    </source>
</evidence>
<dbReference type="Proteomes" id="UP000481858">
    <property type="component" value="Unassembled WGS sequence"/>
</dbReference>
<proteinExistence type="predicted"/>
<keyword evidence="3" id="KW-1185">Reference proteome</keyword>
<name>A0A7C8IZ28_9PEZI</name>
<evidence type="ECO:0000256" key="1">
    <source>
        <dbReference type="SAM" id="MobiDB-lite"/>
    </source>
</evidence>
<dbReference type="OrthoDB" id="5201136at2759"/>
<organism evidence="2 3">
    <name type="scientific">Xylaria multiplex</name>
    <dbReference type="NCBI Taxonomy" id="323545"/>
    <lineage>
        <taxon>Eukaryota</taxon>
        <taxon>Fungi</taxon>
        <taxon>Dikarya</taxon>
        <taxon>Ascomycota</taxon>
        <taxon>Pezizomycotina</taxon>
        <taxon>Sordariomycetes</taxon>
        <taxon>Xylariomycetidae</taxon>
        <taxon>Xylariales</taxon>
        <taxon>Xylariaceae</taxon>
        <taxon>Xylaria</taxon>
    </lineage>
</organism>
<dbReference type="EMBL" id="WUBL01000075">
    <property type="protein sequence ID" value="KAF2967039.1"/>
    <property type="molecule type" value="Genomic_DNA"/>
</dbReference>
<feature type="compositionally biased region" description="Polar residues" evidence="1">
    <location>
        <begin position="1"/>
        <end position="23"/>
    </location>
</feature>
<reference evidence="2 3" key="1">
    <citation type="submission" date="2019-12" db="EMBL/GenBank/DDBJ databases">
        <title>Draft genome sequence of the ascomycete Xylaria multiplex DSM 110363.</title>
        <authorList>
            <person name="Buettner E."/>
            <person name="Kellner H."/>
        </authorList>
    </citation>
    <scope>NUCLEOTIDE SEQUENCE [LARGE SCALE GENOMIC DNA]</scope>
    <source>
        <strain evidence="2 3">DSM 110363</strain>
    </source>
</reference>